<name>A0A7W6ESF7_9BACT</name>
<evidence type="ECO:0008006" key="3">
    <source>
        <dbReference type="Google" id="ProtNLM"/>
    </source>
</evidence>
<comment type="caution">
    <text evidence="1">The sequence shown here is derived from an EMBL/GenBank/DDBJ whole genome shotgun (WGS) entry which is preliminary data.</text>
</comment>
<protein>
    <recommendedName>
        <fullName evidence="3">Addiction module component</fullName>
    </recommendedName>
</protein>
<dbReference type="EMBL" id="JACIBY010000011">
    <property type="protein sequence ID" value="MBB3840466.1"/>
    <property type="molecule type" value="Genomic_DNA"/>
</dbReference>
<keyword evidence="2" id="KW-1185">Reference proteome</keyword>
<organism evidence="1 2">
    <name type="scientific">Runella defluvii</name>
    <dbReference type="NCBI Taxonomy" id="370973"/>
    <lineage>
        <taxon>Bacteria</taxon>
        <taxon>Pseudomonadati</taxon>
        <taxon>Bacteroidota</taxon>
        <taxon>Cytophagia</taxon>
        <taxon>Cytophagales</taxon>
        <taxon>Spirosomataceae</taxon>
        <taxon>Runella</taxon>
    </lineage>
</organism>
<proteinExistence type="predicted"/>
<reference evidence="1 2" key="1">
    <citation type="submission" date="2020-08" db="EMBL/GenBank/DDBJ databases">
        <title>Genomic Encyclopedia of Type Strains, Phase IV (KMG-IV): sequencing the most valuable type-strain genomes for metagenomic binning, comparative biology and taxonomic classification.</title>
        <authorList>
            <person name="Goeker M."/>
        </authorList>
    </citation>
    <scope>NUCLEOTIDE SEQUENCE [LARGE SCALE GENOMIC DNA]</scope>
    <source>
        <strain evidence="1 2">DSM 17976</strain>
    </source>
</reference>
<dbReference type="RefSeq" id="WP_183977452.1">
    <property type="nucleotide sequence ID" value="NZ_JACIBY010000011.1"/>
</dbReference>
<accession>A0A7W6ESF7</accession>
<evidence type="ECO:0000313" key="2">
    <source>
        <dbReference type="Proteomes" id="UP000541352"/>
    </source>
</evidence>
<dbReference type="AlphaFoldDB" id="A0A7W6ESF7"/>
<gene>
    <name evidence="1" type="ORF">FHS57_004486</name>
</gene>
<dbReference type="Proteomes" id="UP000541352">
    <property type="component" value="Unassembled WGS sequence"/>
</dbReference>
<sequence>MNTTELKSTLHTLIERINDDAILQAYVVLLSREAEGVPDFWDNLDTPTQAAIQEGLQDLNAGRKTDFFDFMKSQYGINR</sequence>
<evidence type="ECO:0000313" key="1">
    <source>
        <dbReference type="EMBL" id="MBB3840466.1"/>
    </source>
</evidence>